<evidence type="ECO:0000256" key="1">
    <source>
        <dbReference type="SAM" id="Phobius"/>
    </source>
</evidence>
<organism evidence="2 3">
    <name type="scientific">Alteromonas mediterranea</name>
    <dbReference type="NCBI Taxonomy" id="314275"/>
    <lineage>
        <taxon>Bacteria</taxon>
        <taxon>Pseudomonadati</taxon>
        <taxon>Pseudomonadota</taxon>
        <taxon>Gammaproteobacteria</taxon>
        <taxon>Alteromonadales</taxon>
        <taxon>Alteromonadaceae</taxon>
        <taxon>Alteromonas/Salinimonas group</taxon>
        <taxon>Alteromonas</taxon>
    </lineage>
</organism>
<evidence type="ECO:0000313" key="2">
    <source>
        <dbReference type="EMBL" id="AMJ77322.1"/>
    </source>
</evidence>
<feature type="transmembrane region" description="Helical" evidence="1">
    <location>
        <begin position="55"/>
        <end position="74"/>
    </location>
</feature>
<dbReference type="EMBL" id="CP013928">
    <property type="protein sequence ID" value="AMJ77322.1"/>
    <property type="molecule type" value="Genomic_DNA"/>
</dbReference>
<keyword evidence="1" id="KW-1133">Transmembrane helix</keyword>
<reference evidence="2 3" key="1">
    <citation type="submission" date="2015-12" db="EMBL/GenBank/DDBJ databases">
        <title>Intraspecies pangenome expansion in the marine bacterium Alteromonas.</title>
        <authorList>
            <person name="Lopez-Perez M."/>
            <person name="Rodriguez-Valera F."/>
        </authorList>
    </citation>
    <scope>NUCLEOTIDE SEQUENCE [LARGE SCALE GENOMIC DNA]</scope>
    <source>
        <strain evidence="2 3">UM8</strain>
    </source>
</reference>
<keyword evidence="1" id="KW-0812">Transmembrane</keyword>
<sequence>MRKGFNKQTLIRWKVYIDRSKMYVGYIQFLLIIFVFINSLDNNPVSQFVLEKPLIAVPVILVLFVLCSLVLGYMDSKLGFREEEIRNHARSNPVLRQIQISLDEVNLKLDKLEKSEGENRKSGI</sequence>
<feature type="transmembrane region" description="Helical" evidence="1">
    <location>
        <begin position="21"/>
        <end position="40"/>
    </location>
</feature>
<protein>
    <submittedName>
        <fullName evidence="2">Uncharacterized protein</fullName>
    </submittedName>
</protein>
<dbReference type="AlphaFoldDB" id="A0AAC8XHD1"/>
<accession>A0AAC8XHD1</accession>
<keyword evidence="1" id="KW-0472">Membrane</keyword>
<dbReference type="RefSeq" id="WP_015066158.1">
    <property type="nucleotide sequence ID" value="NZ_CAXGIV010000003.1"/>
</dbReference>
<gene>
    <name evidence="2" type="ORF">AV942_02830</name>
</gene>
<dbReference type="Proteomes" id="UP000061468">
    <property type="component" value="Chromosome"/>
</dbReference>
<evidence type="ECO:0000313" key="3">
    <source>
        <dbReference type="Proteomes" id="UP000061468"/>
    </source>
</evidence>
<name>A0AAC8XHD1_9ALTE</name>
<proteinExistence type="predicted"/>